<sequence length="292" mass="28576">MAVVLALVSALAYGLSDFLGGVVGRASSAWRVAVVVQAVSTLSAAAVALLLPGTPSGADLAWAVLAGTGTGIGVGFLFRGLAEGRMSVVAPLSAVGAAVVPVGVGLFLGERPGPVVALALVAAGPGIWLVARSDTGDPGDPGDPGDRAAAGTAADRGSGTGVLDGVLAGLGFGVMFSAIGQVDESAGWWPIVLAQGVSTVVVALVATALGAAWRPQGPAWRAAPAGVLSTAALVTFQLATQRGLLTVSSVLASLYPAITVLLAVALLRERIHPSQALGLALCAVTVTLVALA</sequence>
<accession>A0A6J4M1G3</accession>
<protein>
    <recommendedName>
        <fullName evidence="4">EamA domain-containing protein</fullName>
    </recommendedName>
</protein>
<feature type="transmembrane region" description="Helical" evidence="3">
    <location>
        <begin position="161"/>
        <end position="179"/>
    </location>
</feature>
<feature type="transmembrane region" description="Helical" evidence="3">
    <location>
        <begin position="191"/>
        <end position="213"/>
    </location>
</feature>
<evidence type="ECO:0000256" key="1">
    <source>
        <dbReference type="ARBA" id="ARBA00007362"/>
    </source>
</evidence>
<dbReference type="InterPro" id="IPR000620">
    <property type="entry name" value="EamA_dom"/>
</dbReference>
<feature type="region of interest" description="Disordered" evidence="2">
    <location>
        <begin position="132"/>
        <end position="155"/>
    </location>
</feature>
<feature type="transmembrane region" description="Helical" evidence="3">
    <location>
        <begin position="115"/>
        <end position="131"/>
    </location>
</feature>
<keyword evidence="3" id="KW-1133">Transmembrane helix</keyword>
<dbReference type="GO" id="GO:0016020">
    <property type="term" value="C:membrane"/>
    <property type="evidence" value="ECO:0007669"/>
    <property type="project" value="InterPro"/>
</dbReference>
<comment type="similarity">
    <text evidence="1">Belongs to the EamA transporter family.</text>
</comment>
<reference evidence="5" key="1">
    <citation type="submission" date="2020-02" db="EMBL/GenBank/DDBJ databases">
        <authorList>
            <person name="Meier V. D."/>
        </authorList>
    </citation>
    <scope>NUCLEOTIDE SEQUENCE</scope>
    <source>
        <strain evidence="5">AVDCRST_MAG34</strain>
    </source>
</reference>
<evidence type="ECO:0000259" key="4">
    <source>
        <dbReference type="Pfam" id="PF00892"/>
    </source>
</evidence>
<feature type="transmembrane region" description="Helical" evidence="3">
    <location>
        <begin position="243"/>
        <end position="267"/>
    </location>
</feature>
<keyword evidence="3" id="KW-0812">Transmembrane</keyword>
<dbReference type="PANTHER" id="PTHR22911:SF137">
    <property type="entry name" value="SOLUTE CARRIER FAMILY 35 MEMBER G2-RELATED"/>
    <property type="match status" value="1"/>
</dbReference>
<dbReference type="AlphaFoldDB" id="A0A6J4M1G3"/>
<dbReference type="EMBL" id="CADCUI010000031">
    <property type="protein sequence ID" value="CAA9347502.1"/>
    <property type="molecule type" value="Genomic_DNA"/>
</dbReference>
<name>A0A6J4M1G3_9ACTN</name>
<organism evidence="5">
    <name type="scientific">uncultured Nocardioidaceae bacterium</name>
    <dbReference type="NCBI Taxonomy" id="253824"/>
    <lineage>
        <taxon>Bacteria</taxon>
        <taxon>Bacillati</taxon>
        <taxon>Actinomycetota</taxon>
        <taxon>Actinomycetes</taxon>
        <taxon>Propionibacteriales</taxon>
        <taxon>Nocardioidaceae</taxon>
        <taxon>environmental samples</taxon>
    </lineage>
</organism>
<feature type="transmembrane region" description="Helical" evidence="3">
    <location>
        <begin position="30"/>
        <end position="51"/>
    </location>
</feature>
<dbReference type="Pfam" id="PF00892">
    <property type="entry name" value="EamA"/>
    <property type="match status" value="1"/>
</dbReference>
<gene>
    <name evidence="5" type="ORF">AVDCRST_MAG34-1343</name>
</gene>
<dbReference type="SUPFAM" id="SSF103481">
    <property type="entry name" value="Multidrug resistance efflux transporter EmrE"/>
    <property type="match status" value="2"/>
</dbReference>
<dbReference type="InterPro" id="IPR037185">
    <property type="entry name" value="EmrE-like"/>
</dbReference>
<keyword evidence="3" id="KW-0472">Membrane</keyword>
<dbReference type="PANTHER" id="PTHR22911">
    <property type="entry name" value="ACYL-MALONYL CONDENSING ENZYME-RELATED"/>
    <property type="match status" value="1"/>
</dbReference>
<feature type="transmembrane region" description="Helical" evidence="3">
    <location>
        <begin position="219"/>
        <end position="236"/>
    </location>
</feature>
<feature type="transmembrane region" description="Helical" evidence="3">
    <location>
        <begin position="273"/>
        <end position="291"/>
    </location>
</feature>
<feature type="domain" description="EamA" evidence="4">
    <location>
        <begin position="161"/>
        <end position="290"/>
    </location>
</feature>
<evidence type="ECO:0000313" key="5">
    <source>
        <dbReference type="EMBL" id="CAA9347502.1"/>
    </source>
</evidence>
<evidence type="ECO:0000256" key="2">
    <source>
        <dbReference type="SAM" id="MobiDB-lite"/>
    </source>
</evidence>
<feature type="transmembrane region" description="Helical" evidence="3">
    <location>
        <begin position="88"/>
        <end position="108"/>
    </location>
</feature>
<feature type="transmembrane region" description="Helical" evidence="3">
    <location>
        <begin position="60"/>
        <end position="82"/>
    </location>
</feature>
<proteinExistence type="inferred from homology"/>
<evidence type="ECO:0000256" key="3">
    <source>
        <dbReference type="SAM" id="Phobius"/>
    </source>
</evidence>